<protein>
    <submittedName>
        <fullName evidence="1">Putative ovule protein</fullName>
    </submittedName>
</protein>
<reference evidence="1" key="1">
    <citation type="submission" date="2015-12" db="EMBL/GenBank/DDBJ databases">
        <title>Gene expression during late stages of embryo sac development: a critical building block for successful pollen-pistil interactions.</title>
        <authorList>
            <person name="Liu Y."/>
            <person name="Joly V."/>
            <person name="Sabar M."/>
            <person name="Matton D.P."/>
        </authorList>
    </citation>
    <scope>NUCLEOTIDE SEQUENCE</scope>
</reference>
<dbReference type="EMBL" id="GEDG01037688">
    <property type="protein sequence ID" value="JAP07986.1"/>
    <property type="molecule type" value="Transcribed_RNA"/>
</dbReference>
<proteinExistence type="predicted"/>
<accession>A0A0V0GIF8</accession>
<sequence>KKKCASVLSGTLDTNIRHSQLDDVVFETTIKENALIVSETLSIQIPIKFILTLLEQKRMREKNIYNCNYQNVGSQTQ</sequence>
<feature type="non-terminal residue" evidence="1">
    <location>
        <position position="1"/>
    </location>
</feature>
<name>A0A0V0GIF8_SOLCH</name>
<dbReference type="AlphaFoldDB" id="A0A0V0GIF8"/>
<evidence type="ECO:0000313" key="1">
    <source>
        <dbReference type="EMBL" id="JAP07986.1"/>
    </source>
</evidence>
<organism evidence="1">
    <name type="scientific">Solanum chacoense</name>
    <name type="common">Chaco potato</name>
    <dbReference type="NCBI Taxonomy" id="4108"/>
    <lineage>
        <taxon>Eukaryota</taxon>
        <taxon>Viridiplantae</taxon>
        <taxon>Streptophyta</taxon>
        <taxon>Embryophyta</taxon>
        <taxon>Tracheophyta</taxon>
        <taxon>Spermatophyta</taxon>
        <taxon>Magnoliopsida</taxon>
        <taxon>eudicotyledons</taxon>
        <taxon>Gunneridae</taxon>
        <taxon>Pentapetalae</taxon>
        <taxon>asterids</taxon>
        <taxon>lamiids</taxon>
        <taxon>Solanales</taxon>
        <taxon>Solanaceae</taxon>
        <taxon>Solanoideae</taxon>
        <taxon>Solaneae</taxon>
        <taxon>Solanum</taxon>
    </lineage>
</organism>